<dbReference type="EMBL" id="WBNK01000213">
    <property type="protein sequence ID" value="NXX91128.1"/>
    <property type="molecule type" value="Genomic_DNA"/>
</dbReference>
<evidence type="ECO:0000313" key="2">
    <source>
        <dbReference type="EMBL" id="NXX91128.1"/>
    </source>
</evidence>
<dbReference type="InterPro" id="IPR050662">
    <property type="entry name" value="Sec-metab_biosynth-thioest"/>
</dbReference>
<keyword evidence="3" id="KW-1185">Reference proteome</keyword>
<feature type="domain" description="LACTB2 winged helix" evidence="1">
    <location>
        <begin position="40"/>
        <end position="77"/>
    </location>
</feature>
<dbReference type="Gene3D" id="1.10.10.10">
    <property type="entry name" value="Winged helix-like DNA-binding domain superfamily/Winged helix DNA-binding domain"/>
    <property type="match status" value="1"/>
</dbReference>
<dbReference type="Proteomes" id="UP000632886">
    <property type="component" value="Unassembled WGS sequence"/>
</dbReference>
<dbReference type="InterPro" id="IPR041516">
    <property type="entry name" value="LACTB2_WH"/>
</dbReference>
<evidence type="ECO:0000313" key="3">
    <source>
        <dbReference type="Proteomes" id="UP000632886"/>
    </source>
</evidence>
<feature type="non-terminal residue" evidence="2">
    <location>
        <position position="77"/>
    </location>
</feature>
<sequence>GHGPVVRDASSRIQIYISHRKAREQQLINVFQKNPGKSYTSGELLNIVYKDIPDNLVSAAETNLLVHMKKLQKEKKV</sequence>
<dbReference type="FunFam" id="1.10.10.10:FF:000328">
    <property type="entry name" value="Lactamase beta 2"/>
    <property type="match status" value="1"/>
</dbReference>
<dbReference type="Pfam" id="PF17778">
    <property type="entry name" value="WHD_BLACT"/>
    <property type="match status" value="1"/>
</dbReference>
<protein>
    <submittedName>
        <fullName evidence="2">LACB2 Endoribonuclease</fullName>
    </submittedName>
</protein>
<evidence type="ECO:0000259" key="1">
    <source>
        <dbReference type="Pfam" id="PF17778"/>
    </source>
</evidence>
<feature type="non-terminal residue" evidence="2">
    <location>
        <position position="1"/>
    </location>
</feature>
<reference evidence="2 3" key="1">
    <citation type="submission" date="2020-02" db="EMBL/GenBank/DDBJ databases">
        <title>Bird 10,000 Genomes (B10K) Project - Family phase.</title>
        <authorList>
            <person name="Zhang G."/>
        </authorList>
    </citation>
    <scope>NUCLEOTIDE SEQUENCE [LARGE SCALE GENOMIC DNA]</scope>
    <source>
        <strain evidence="2">B10K-DU-017-21</strain>
    </source>
</reference>
<organism evidence="2 3">
    <name type="scientific">Centropus bengalensis</name>
    <name type="common">lesser coucal</name>
    <dbReference type="NCBI Taxonomy" id="1463675"/>
    <lineage>
        <taxon>Eukaryota</taxon>
        <taxon>Metazoa</taxon>
        <taxon>Chordata</taxon>
        <taxon>Craniata</taxon>
        <taxon>Vertebrata</taxon>
        <taxon>Euteleostomi</taxon>
        <taxon>Archelosauria</taxon>
        <taxon>Archosauria</taxon>
        <taxon>Dinosauria</taxon>
        <taxon>Saurischia</taxon>
        <taxon>Theropoda</taxon>
        <taxon>Coelurosauria</taxon>
        <taxon>Aves</taxon>
        <taxon>Neognathae</taxon>
        <taxon>Neoaves</taxon>
        <taxon>Otidimorphae</taxon>
        <taxon>Cuculiformes</taxon>
        <taxon>Centropidae</taxon>
        <taxon>Centropus</taxon>
    </lineage>
</organism>
<proteinExistence type="predicted"/>
<dbReference type="PANTHER" id="PTHR23131">
    <property type="entry name" value="ENDORIBONUCLEASE LACTB2"/>
    <property type="match status" value="1"/>
</dbReference>
<comment type="caution">
    <text evidence="2">The sequence shown here is derived from an EMBL/GenBank/DDBJ whole genome shotgun (WGS) entry which is preliminary data.</text>
</comment>
<dbReference type="GO" id="GO:0004521">
    <property type="term" value="F:RNA endonuclease activity"/>
    <property type="evidence" value="ECO:0007669"/>
    <property type="project" value="TreeGrafter"/>
</dbReference>
<dbReference type="GO" id="GO:0003727">
    <property type="term" value="F:single-stranded RNA binding"/>
    <property type="evidence" value="ECO:0007669"/>
    <property type="project" value="TreeGrafter"/>
</dbReference>
<accession>A0A852LNW9</accession>
<dbReference type="GO" id="GO:0005759">
    <property type="term" value="C:mitochondrial matrix"/>
    <property type="evidence" value="ECO:0007669"/>
    <property type="project" value="TreeGrafter"/>
</dbReference>
<name>A0A852LNW9_9AVES</name>
<dbReference type="AlphaFoldDB" id="A0A852LNW9"/>
<dbReference type="InterPro" id="IPR036388">
    <property type="entry name" value="WH-like_DNA-bd_sf"/>
</dbReference>
<dbReference type="PANTHER" id="PTHR23131:SF0">
    <property type="entry name" value="ENDORIBONUCLEASE LACTB2"/>
    <property type="match status" value="1"/>
</dbReference>
<gene>
    <name evidence="2" type="primary">Lactb2</name>
    <name evidence="2" type="ORF">CENBEN_R10619</name>
</gene>